<keyword evidence="3" id="KW-1185">Reference proteome</keyword>
<comment type="caution">
    <text evidence="2">The sequence shown here is derived from an EMBL/GenBank/DDBJ whole genome shotgun (WGS) entry which is preliminary data.</text>
</comment>
<proteinExistence type="predicted"/>
<dbReference type="Proteomes" id="UP000317650">
    <property type="component" value="Unassembled WGS sequence"/>
</dbReference>
<feature type="region of interest" description="Disordered" evidence="1">
    <location>
        <begin position="40"/>
        <end position="68"/>
    </location>
</feature>
<reference evidence="2 3" key="1">
    <citation type="journal article" date="2019" name="Nat. Plants">
        <title>Genome sequencing of Musa balbisiana reveals subgenome evolution and function divergence in polyploid bananas.</title>
        <authorList>
            <person name="Yao X."/>
        </authorList>
    </citation>
    <scope>NUCLEOTIDE SEQUENCE [LARGE SCALE GENOMIC DNA]</scope>
    <source>
        <strain evidence="3">cv. DH-PKW</strain>
        <tissue evidence="2">Leaves</tissue>
    </source>
</reference>
<dbReference type="AlphaFoldDB" id="A0A4S8I3M3"/>
<feature type="compositionally biased region" description="Basic and acidic residues" evidence="1">
    <location>
        <begin position="40"/>
        <end position="53"/>
    </location>
</feature>
<accession>A0A4S8I3M3</accession>
<evidence type="ECO:0000313" key="2">
    <source>
        <dbReference type="EMBL" id="THU42538.1"/>
    </source>
</evidence>
<gene>
    <name evidence="2" type="ORF">C4D60_Mb00t19290</name>
</gene>
<sequence>MEGDERSAAKSPGRRQRLRGDRSSRLAATCSFLLPGLDGAHDGRFSRTFRESPEDPQILAEKRRDGGR</sequence>
<organism evidence="2 3">
    <name type="scientific">Musa balbisiana</name>
    <name type="common">Banana</name>
    <dbReference type="NCBI Taxonomy" id="52838"/>
    <lineage>
        <taxon>Eukaryota</taxon>
        <taxon>Viridiplantae</taxon>
        <taxon>Streptophyta</taxon>
        <taxon>Embryophyta</taxon>
        <taxon>Tracheophyta</taxon>
        <taxon>Spermatophyta</taxon>
        <taxon>Magnoliopsida</taxon>
        <taxon>Liliopsida</taxon>
        <taxon>Zingiberales</taxon>
        <taxon>Musaceae</taxon>
        <taxon>Musa</taxon>
    </lineage>
</organism>
<feature type="region of interest" description="Disordered" evidence="1">
    <location>
        <begin position="1"/>
        <end position="24"/>
    </location>
</feature>
<protein>
    <submittedName>
        <fullName evidence="2">Uncharacterized protein</fullName>
    </submittedName>
</protein>
<dbReference type="EMBL" id="PYDT01001241">
    <property type="protein sequence ID" value="THU42538.1"/>
    <property type="molecule type" value="Genomic_DNA"/>
</dbReference>
<evidence type="ECO:0000313" key="3">
    <source>
        <dbReference type="Proteomes" id="UP000317650"/>
    </source>
</evidence>
<name>A0A4S8I3M3_MUSBA</name>
<evidence type="ECO:0000256" key="1">
    <source>
        <dbReference type="SAM" id="MobiDB-lite"/>
    </source>
</evidence>